<gene>
    <name evidence="9" type="ORF">OLEA9_A057931</name>
</gene>
<feature type="domain" description="Myb-like" evidence="7">
    <location>
        <begin position="201"/>
        <end position="254"/>
    </location>
</feature>
<dbReference type="PROSITE" id="PS51294">
    <property type="entry name" value="HTH_MYB"/>
    <property type="match status" value="1"/>
</dbReference>
<dbReference type="PANTHER" id="PTHR47206">
    <property type="entry name" value="HOMEODOMAIN-LIKE SUPERFAMILY PROTEIN"/>
    <property type="match status" value="1"/>
</dbReference>
<dbReference type="InterPro" id="IPR023476">
    <property type="entry name" value="Pep_tRNA_hydro_II_dom_sf"/>
</dbReference>
<organism evidence="9 10">
    <name type="scientific">Olea europaea subsp. europaea</name>
    <dbReference type="NCBI Taxonomy" id="158383"/>
    <lineage>
        <taxon>Eukaryota</taxon>
        <taxon>Viridiplantae</taxon>
        <taxon>Streptophyta</taxon>
        <taxon>Embryophyta</taxon>
        <taxon>Tracheophyta</taxon>
        <taxon>Spermatophyta</taxon>
        <taxon>Magnoliopsida</taxon>
        <taxon>eudicotyledons</taxon>
        <taxon>Gunneridae</taxon>
        <taxon>Pentapetalae</taxon>
        <taxon>asterids</taxon>
        <taxon>lamiids</taxon>
        <taxon>Lamiales</taxon>
        <taxon>Oleaceae</taxon>
        <taxon>Oleeae</taxon>
        <taxon>Olea</taxon>
    </lineage>
</organism>
<dbReference type="EMBL" id="CACTIH010000142">
    <property type="protein sequence ID" value="CAA2955228.1"/>
    <property type="molecule type" value="Genomic_DNA"/>
</dbReference>
<dbReference type="Gene3D" id="1.10.10.60">
    <property type="entry name" value="Homeodomain-like"/>
    <property type="match status" value="1"/>
</dbReference>
<dbReference type="Pfam" id="PF00249">
    <property type="entry name" value="Myb_DNA-binding"/>
    <property type="match status" value="1"/>
</dbReference>
<dbReference type="OrthoDB" id="608866at2759"/>
<keyword evidence="3 9" id="KW-0378">Hydrolase</keyword>
<evidence type="ECO:0000256" key="3">
    <source>
        <dbReference type="ARBA" id="ARBA00022801"/>
    </source>
</evidence>
<dbReference type="PANTHER" id="PTHR47206:SF1">
    <property type="entry name" value="HOMEODOMAIN-LIKE SUPERFAMILY PROTEIN"/>
    <property type="match status" value="1"/>
</dbReference>
<feature type="compositionally biased region" description="Polar residues" evidence="6">
    <location>
        <begin position="293"/>
        <end position="312"/>
    </location>
</feature>
<proteinExistence type="predicted"/>
<feature type="domain" description="HTH myb-type" evidence="8">
    <location>
        <begin position="203"/>
        <end position="258"/>
    </location>
</feature>
<comment type="caution">
    <text evidence="9">The sequence shown here is derived from an EMBL/GenBank/DDBJ whole genome shotgun (WGS) entry which is preliminary data.</text>
</comment>
<reference evidence="9 10" key="1">
    <citation type="submission" date="2019-12" db="EMBL/GenBank/DDBJ databases">
        <authorList>
            <person name="Alioto T."/>
            <person name="Alioto T."/>
            <person name="Gomez Garrido J."/>
        </authorList>
    </citation>
    <scope>NUCLEOTIDE SEQUENCE [LARGE SCALE GENOMIC DNA]</scope>
</reference>
<dbReference type="InterPro" id="IPR009057">
    <property type="entry name" value="Homeodomain-like_sf"/>
</dbReference>
<evidence type="ECO:0000259" key="8">
    <source>
        <dbReference type="PROSITE" id="PS51294"/>
    </source>
</evidence>
<evidence type="ECO:0000313" key="9">
    <source>
        <dbReference type="EMBL" id="CAA2955228.1"/>
    </source>
</evidence>
<sequence>MMADTTKMRKKGSISENDVSTLLQRYSAQTVLALLQEVAVVSERKIDWNAMVKNTSTGIYNPREYQKLWRHLAYGDDLVDSLNDAANPLDDDSDLEFELEAFPAVSRETSVEAAAFVKVLIASGTLNDSHLSTNSTIEAPLTINIPNREKSTAPSEGSHLASCMQWTNITIPVSVQKQQLATSVTCSEKRRTNVSTSSNLPTRRKRKPWSAEEDMQLIAAVQKCGERNWANVLKGDFKGDRKPSELSQRWATIRKKQGNLNAGASSQLSEIHAARRAISLALDMPLGDHLKAASNTGGTSSNSKAGNSSHPVFVETSSIGVPSLKRPSTNPTQTQGSMAAVAAGACIVKTPVASSEIEAPLSQNAVCTIAGGGSIIKSLTTGLSNQLPSNVRFIRNGLAKAPITNCSLTMKNASTPAEARQAQVPNAGTARTVAEATLSSSENVTQENVQNNEAAVSRDASREEIRESQVALVGNRSEEEVENQASFLGNASEENTRANGAPILSRTPALITKMASIFTPRCPSQTFYFWPKTAKLTSGCSKILRMAARMESSSVATNAAADSTTDHEDSESSVVETVVQYVVLRRDLIDTWPLGSVVTQGCHASVAAIWSNKDDAHTLLYCSPSNLDSMHKVTLEVKGEAQILNLSEKLKTAGIAHKLWIEQPENFPTCLATKPYPKSFVSSYFKKLKLCK</sequence>
<dbReference type="GO" id="GO:0004045">
    <property type="term" value="F:peptidyl-tRNA hydrolase activity"/>
    <property type="evidence" value="ECO:0007669"/>
    <property type="project" value="UniProtKB-EC"/>
</dbReference>
<comment type="catalytic activity">
    <reaction evidence="5">
        <text>an N-acyl-L-alpha-aminoacyl-tRNA + H2O = an N-acyl-L-amino acid + a tRNA + H(+)</text>
        <dbReference type="Rhea" id="RHEA:54448"/>
        <dbReference type="Rhea" id="RHEA-COMP:10123"/>
        <dbReference type="Rhea" id="RHEA-COMP:13883"/>
        <dbReference type="ChEBI" id="CHEBI:15377"/>
        <dbReference type="ChEBI" id="CHEBI:15378"/>
        <dbReference type="ChEBI" id="CHEBI:59874"/>
        <dbReference type="ChEBI" id="CHEBI:78442"/>
        <dbReference type="ChEBI" id="CHEBI:138191"/>
        <dbReference type="EC" id="3.1.1.29"/>
    </reaction>
</comment>
<feature type="region of interest" description="Disordered" evidence="6">
    <location>
        <begin position="292"/>
        <end position="312"/>
    </location>
</feature>
<dbReference type="SUPFAM" id="SSF46689">
    <property type="entry name" value="Homeodomain-like"/>
    <property type="match status" value="1"/>
</dbReference>
<dbReference type="Gene3D" id="3.40.1490.10">
    <property type="entry name" value="Bit1"/>
    <property type="match status" value="1"/>
</dbReference>
<comment type="subcellular location">
    <subcellularLocation>
        <location evidence="1">Nucleus</location>
    </subcellularLocation>
</comment>
<evidence type="ECO:0000259" key="7">
    <source>
        <dbReference type="PROSITE" id="PS50090"/>
    </source>
</evidence>
<keyword evidence="10" id="KW-1185">Reference proteome</keyword>
<dbReference type="InterPro" id="IPR002833">
    <property type="entry name" value="PTH2"/>
</dbReference>
<dbReference type="PROSITE" id="PS50090">
    <property type="entry name" value="MYB_LIKE"/>
    <property type="match status" value="1"/>
</dbReference>
<dbReference type="Proteomes" id="UP000594638">
    <property type="component" value="Unassembled WGS sequence"/>
</dbReference>
<dbReference type="SUPFAM" id="SSF102462">
    <property type="entry name" value="Peptidyl-tRNA hydrolase II"/>
    <property type="match status" value="1"/>
</dbReference>
<dbReference type="EC" id="3.1.1.29" evidence="2"/>
<evidence type="ECO:0000256" key="5">
    <source>
        <dbReference type="ARBA" id="ARBA00048707"/>
    </source>
</evidence>
<evidence type="ECO:0000313" key="10">
    <source>
        <dbReference type="Proteomes" id="UP000594638"/>
    </source>
</evidence>
<dbReference type="AlphaFoldDB" id="A0A8S0PQS4"/>
<dbReference type="InterPro" id="IPR017930">
    <property type="entry name" value="Myb_dom"/>
</dbReference>
<protein>
    <recommendedName>
        <fullName evidence="2">peptidyl-tRNA hydrolase</fullName>
        <ecNumber evidence="2">3.1.1.29</ecNumber>
    </recommendedName>
</protein>
<dbReference type="Gramene" id="OE9A057931T1">
    <property type="protein sequence ID" value="OE9A057931C1"/>
    <property type="gene ID" value="OE9A057931"/>
</dbReference>
<evidence type="ECO:0000256" key="2">
    <source>
        <dbReference type="ARBA" id="ARBA00013260"/>
    </source>
</evidence>
<evidence type="ECO:0000256" key="4">
    <source>
        <dbReference type="ARBA" id="ARBA00023242"/>
    </source>
</evidence>
<name>A0A8S0PQS4_OLEEU</name>
<keyword evidence="4" id="KW-0539">Nucleus</keyword>
<dbReference type="CDD" id="cd11660">
    <property type="entry name" value="SANT_TRF"/>
    <property type="match status" value="1"/>
</dbReference>
<dbReference type="Pfam" id="PF01981">
    <property type="entry name" value="PTH2"/>
    <property type="match status" value="1"/>
</dbReference>
<dbReference type="GO" id="GO:0005634">
    <property type="term" value="C:nucleus"/>
    <property type="evidence" value="ECO:0007669"/>
    <property type="project" value="UniProtKB-SubCell"/>
</dbReference>
<evidence type="ECO:0000256" key="6">
    <source>
        <dbReference type="SAM" id="MobiDB-lite"/>
    </source>
</evidence>
<evidence type="ECO:0000256" key="1">
    <source>
        <dbReference type="ARBA" id="ARBA00004123"/>
    </source>
</evidence>
<dbReference type="SMART" id="SM00717">
    <property type="entry name" value="SANT"/>
    <property type="match status" value="1"/>
</dbReference>
<dbReference type="CDD" id="cd02429">
    <property type="entry name" value="PTH2_like"/>
    <property type="match status" value="1"/>
</dbReference>
<accession>A0A8S0PQS4</accession>
<dbReference type="InterPro" id="IPR001005">
    <property type="entry name" value="SANT/Myb"/>
</dbReference>